<keyword evidence="2" id="KW-0614">Plasmid</keyword>
<dbReference type="AlphaFoldDB" id="A0A223HH23"/>
<dbReference type="EMBL" id="CP022728">
    <property type="protein sequence ID" value="AST49293.1"/>
    <property type="molecule type" value="Genomic_DNA"/>
</dbReference>
<evidence type="ECO:0000313" key="2">
    <source>
        <dbReference type="EMBL" id="AST49293.1"/>
    </source>
</evidence>
<proteinExistence type="predicted"/>
<evidence type="ECO:0000256" key="1">
    <source>
        <dbReference type="SAM" id="MobiDB-lite"/>
    </source>
</evidence>
<geneLocation type="plasmid" evidence="2">
    <name>p35K</name>
</geneLocation>
<sequence>MQSIDAFLSPLCEAIRNEKLKSKQAAFNLYLQEILEAKKTYTWEQICTYINQNTDSTLAVRAYRNMVERAKKKRLSQEKKNNESRVANKLPPQGDKSTQATKEPAIKGFFSQREKERKLEYDASATMAKFEDKYK</sequence>
<protein>
    <submittedName>
        <fullName evidence="2">Uncharacterized protein</fullName>
    </submittedName>
</protein>
<name>A0A223HH23_ECO57</name>
<organism evidence="2">
    <name type="scientific">Escherichia coli O157:H7</name>
    <dbReference type="NCBI Taxonomy" id="83334"/>
    <lineage>
        <taxon>Bacteria</taxon>
        <taxon>Pseudomonadati</taxon>
        <taxon>Pseudomonadota</taxon>
        <taxon>Gammaproteobacteria</taxon>
        <taxon>Enterobacterales</taxon>
        <taxon>Enterobacteriaceae</taxon>
        <taxon>Escherichia</taxon>
    </lineage>
</organism>
<reference evidence="2" key="1">
    <citation type="submission" date="2017-08" db="EMBL/GenBank/DDBJ databases">
        <authorList>
            <person name="de Groot N.N."/>
        </authorList>
    </citation>
    <scope>NUCLEOTIDE SEQUENCE</scope>
    <source>
        <strain evidence="2">FRIK2069</strain>
        <plasmid evidence="2">p35K</plasmid>
    </source>
</reference>
<gene>
    <name evidence="2" type="ORF">A8V30_32485</name>
</gene>
<feature type="region of interest" description="Disordered" evidence="1">
    <location>
        <begin position="70"/>
        <end position="109"/>
    </location>
</feature>
<dbReference type="RefSeq" id="WP_064261963.1">
    <property type="nucleotide sequence ID" value="NZ_CP015845.2"/>
</dbReference>
<accession>A0A223HH23</accession>